<dbReference type="GO" id="GO:0005615">
    <property type="term" value="C:extracellular space"/>
    <property type="evidence" value="ECO:0007669"/>
    <property type="project" value="InterPro"/>
</dbReference>
<evidence type="ECO:0000256" key="8">
    <source>
        <dbReference type="ARBA" id="ARBA00023132"/>
    </source>
</evidence>
<dbReference type="InterPro" id="IPR023795">
    <property type="entry name" value="Serpin_CS"/>
</dbReference>
<evidence type="ECO:0000256" key="1">
    <source>
        <dbReference type="ARBA" id="ARBA00004567"/>
    </source>
</evidence>
<feature type="compositionally biased region" description="Basic and acidic residues" evidence="11">
    <location>
        <begin position="641"/>
        <end position="651"/>
    </location>
</feature>
<dbReference type="GO" id="GO:0004867">
    <property type="term" value="F:serine-type endopeptidase inhibitor activity"/>
    <property type="evidence" value="ECO:0007669"/>
    <property type="project" value="InterPro"/>
</dbReference>
<dbReference type="InterPro" id="IPR036186">
    <property type="entry name" value="Serpin_sf"/>
</dbReference>
<dbReference type="Gene3D" id="2.10.310.10">
    <property type="entry name" value="Serpins superfamily"/>
    <property type="match status" value="1"/>
</dbReference>
<accession>A0A8S1ZLB8</accession>
<sequence length="651" mass="71036">MDLQEAMKKQNDVALFLAGKVISTVDKNSNFVFSPASINSVLTMAAATSDNETLKSCILSFLRSSSTDELNDIFRQIASVVLVDGSKIGGPKITVANGVWREQSLPCSPESKDLFENFYKAAFAQVDFRSKSEEVREEVNSWALRHTNGLIKDLLPLGSVTSETLWIYGNALYFKGAWEDKFDKSMTKHRPFYLVNGKQVHVPFMTSYERQYIRAYNGFKVLRLPYRQGDNDTSRQFSMCIYLPDKKDGLDNLVEKMTCTDGFLDSHIPSWRVSVGQFRIPKFKIEFGFEASSAFNDFALDVSLYQKAMIEIDEEGTEAAAATALACASGCSAYMPPPPIDFVADHPFFFLIREDKTGTVLFAGQIFDPAFGSSGGDFSESSPPALGASNTPAFGASSTPSFDFGFSQAFGQSTPTFGSSFFGSTQSPFGSQGDHQAWTRLYGWGSRVMPYAPTTEAEWPWSFGNQPDEGRLQSIYAMHAYQAKNQEELRWEDYQRGDKGGQLPAGDAGFGTYSQPSIFSTATNSFSPSFGQHTSPSMFGSAASNTTYVFGSSPSFATNTWQPFDSALAHGLTPAFSIGGDINNSQSSPLFGSSPPFGNNTTPAFGQNTSVFGQNNTPALGQSNIFNSPSTGFANLSSTSESERVTQKPGL</sequence>
<dbReference type="SUPFAM" id="SSF56574">
    <property type="entry name" value="Serpins"/>
    <property type="match status" value="1"/>
</dbReference>
<comment type="subcellular location">
    <subcellularLocation>
        <location evidence="1">Nucleus</location>
        <location evidence="1">Nuclear pore complex</location>
    </subcellularLocation>
</comment>
<dbReference type="SMART" id="SM00093">
    <property type="entry name" value="SERPIN"/>
    <property type="match status" value="1"/>
</dbReference>
<feature type="region of interest" description="Disordered" evidence="11">
    <location>
        <begin position="587"/>
        <end position="651"/>
    </location>
</feature>
<evidence type="ECO:0000256" key="9">
    <source>
        <dbReference type="ARBA" id="ARBA00023242"/>
    </source>
</evidence>
<feature type="compositionally biased region" description="Low complexity" evidence="11">
    <location>
        <begin position="587"/>
        <end position="599"/>
    </location>
</feature>
<evidence type="ECO:0000256" key="6">
    <source>
        <dbReference type="ARBA" id="ARBA00022927"/>
    </source>
</evidence>
<dbReference type="PANTHER" id="PTHR11461">
    <property type="entry name" value="SERINE PROTEASE INHIBITOR, SERPIN"/>
    <property type="match status" value="1"/>
</dbReference>
<protein>
    <recommendedName>
        <fullName evidence="12">Serpin domain-containing protein</fullName>
    </recommendedName>
</protein>
<keyword evidence="9" id="KW-0539">Nucleus</keyword>
<dbReference type="FunFam" id="1.10.10.2360:FF:000001">
    <property type="entry name" value="Nuclear pore complex protein Nup98-Nup96"/>
    <property type="match status" value="1"/>
</dbReference>
<evidence type="ECO:0000259" key="12">
    <source>
        <dbReference type="SMART" id="SM00093"/>
    </source>
</evidence>
<evidence type="ECO:0000313" key="14">
    <source>
        <dbReference type="Proteomes" id="UP000682877"/>
    </source>
</evidence>
<dbReference type="Gene3D" id="6.20.40.10">
    <property type="match status" value="1"/>
</dbReference>
<dbReference type="Pfam" id="PF00079">
    <property type="entry name" value="Serpin"/>
    <property type="match status" value="1"/>
</dbReference>
<dbReference type="FunFam" id="2.10.310.10:FF:000001">
    <property type="entry name" value="Serpin family A member 1"/>
    <property type="match status" value="1"/>
</dbReference>
<evidence type="ECO:0000256" key="5">
    <source>
        <dbReference type="ARBA" id="ARBA00022816"/>
    </source>
</evidence>
<keyword evidence="8" id="KW-0906">Nuclear pore complex</keyword>
<dbReference type="InterPro" id="IPR000215">
    <property type="entry name" value="Serpin_fam"/>
</dbReference>
<dbReference type="GO" id="GO:0015031">
    <property type="term" value="P:protein transport"/>
    <property type="evidence" value="ECO:0007669"/>
    <property type="project" value="UniProtKB-KW"/>
</dbReference>
<dbReference type="EMBL" id="LR999452">
    <property type="protein sequence ID" value="CAE5962239.1"/>
    <property type="molecule type" value="Genomic_DNA"/>
</dbReference>
<dbReference type="GO" id="GO:0051028">
    <property type="term" value="P:mRNA transport"/>
    <property type="evidence" value="ECO:0007669"/>
    <property type="project" value="UniProtKB-KW"/>
</dbReference>
<comment type="similarity">
    <text evidence="2">Belongs to the nucleoporin GLFG family.</text>
</comment>
<dbReference type="AlphaFoldDB" id="A0A8S1ZLB8"/>
<evidence type="ECO:0000256" key="11">
    <source>
        <dbReference type="SAM" id="MobiDB-lite"/>
    </source>
</evidence>
<comment type="similarity">
    <text evidence="3 10">Belongs to the serpin family.</text>
</comment>
<dbReference type="Gene3D" id="3.30.497.10">
    <property type="entry name" value="Antithrombin, subunit I, domain 2"/>
    <property type="match status" value="1"/>
</dbReference>
<dbReference type="CDD" id="cd02043">
    <property type="entry name" value="serpinP_plants"/>
    <property type="match status" value="1"/>
</dbReference>
<feature type="domain" description="Serpin" evidence="12">
    <location>
        <begin position="13"/>
        <end position="369"/>
    </location>
</feature>
<evidence type="ECO:0000256" key="4">
    <source>
        <dbReference type="ARBA" id="ARBA00022448"/>
    </source>
</evidence>
<evidence type="ECO:0000256" key="3">
    <source>
        <dbReference type="ARBA" id="ARBA00009500"/>
    </source>
</evidence>
<dbReference type="Proteomes" id="UP000682877">
    <property type="component" value="Chromosome 2"/>
</dbReference>
<dbReference type="PROSITE" id="PS00284">
    <property type="entry name" value="SERPIN"/>
    <property type="match status" value="1"/>
</dbReference>
<dbReference type="GO" id="GO:0005643">
    <property type="term" value="C:nuclear pore"/>
    <property type="evidence" value="ECO:0007669"/>
    <property type="project" value="UniProtKB-SubCell"/>
</dbReference>
<dbReference type="PANTHER" id="PTHR11461:SF347">
    <property type="entry name" value="SERINE PROTEASE INHIBITOR (SERPIN) FAMILY PROTEIN-RELATED"/>
    <property type="match status" value="1"/>
</dbReference>
<keyword evidence="7" id="KW-0811">Translocation</keyword>
<feature type="compositionally biased region" description="Polar residues" evidence="11">
    <location>
        <begin position="600"/>
        <end position="640"/>
    </location>
</feature>
<evidence type="ECO:0000256" key="10">
    <source>
        <dbReference type="RuleBase" id="RU000411"/>
    </source>
</evidence>
<evidence type="ECO:0000313" key="13">
    <source>
        <dbReference type="EMBL" id="CAE5962239.1"/>
    </source>
</evidence>
<evidence type="ECO:0000256" key="7">
    <source>
        <dbReference type="ARBA" id="ARBA00023010"/>
    </source>
</evidence>
<gene>
    <name evidence="13" type="ORF">AARE701A_LOCUS4021</name>
</gene>
<keyword evidence="4" id="KW-0813">Transport</keyword>
<dbReference type="InterPro" id="IPR023796">
    <property type="entry name" value="Serpin_dom"/>
</dbReference>
<dbReference type="InterPro" id="IPR042178">
    <property type="entry name" value="Serpin_sf_1"/>
</dbReference>
<organism evidence="13 14">
    <name type="scientific">Arabidopsis arenosa</name>
    <name type="common">Sand rock-cress</name>
    <name type="synonym">Cardaminopsis arenosa</name>
    <dbReference type="NCBI Taxonomy" id="38785"/>
    <lineage>
        <taxon>Eukaryota</taxon>
        <taxon>Viridiplantae</taxon>
        <taxon>Streptophyta</taxon>
        <taxon>Embryophyta</taxon>
        <taxon>Tracheophyta</taxon>
        <taxon>Spermatophyta</taxon>
        <taxon>Magnoliopsida</taxon>
        <taxon>eudicotyledons</taxon>
        <taxon>Gunneridae</taxon>
        <taxon>Pentapetalae</taxon>
        <taxon>rosids</taxon>
        <taxon>malvids</taxon>
        <taxon>Brassicales</taxon>
        <taxon>Brassicaceae</taxon>
        <taxon>Camelineae</taxon>
        <taxon>Arabidopsis</taxon>
    </lineage>
</organism>
<dbReference type="InterPro" id="IPR042185">
    <property type="entry name" value="Serpin_sf_2"/>
</dbReference>
<evidence type="ECO:0000256" key="2">
    <source>
        <dbReference type="ARBA" id="ARBA00008926"/>
    </source>
</evidence>
<keyword evidence="5" id="KW-0509">mRNA transport</keyword>
<reference evidence="13" key="1">
    <citation type="submission" date="2021-01" db="EMBL/GenBank/DDBJ databases">
        <authorList>
            <person name="Bezrukov I."/>
        </authorList>
    </citation>
    <scope>NUCLEOTIDE SEQUENCE</scope>
</reference>
<dbReference type="Gene3D" id="2.30.39.10">
    <property type="entry name" value="Alpha-1-antitrypsin, domain 1"/>
    <property type="match status" value="1"/>
</dbReference>
<keyword evidence="6" id="KW-0653">Protein transport</keyword>
<keyword evidence="14" id="KW-1185">Reference proteome</keyword>
<dbReference type="Gene3D" id="1.10.10.2360">
    <property type="match status" value="1"/>
</dbReference>
<proteinExistence type="inferred from homology"/>
<name>A0A8S1ZLB8_ARAAE</name>